<evidence type="ECO:0000313" key="4">
    <source>
        <dbReference type="Proteomes" id="UP001153387"/>
    </source>
</evidence>
<keyword evidence="4" id="KW-1185">Reference proteome</keyword>
<dbReference type="EMBL" id="JAPDHZ010000003">
    <property type="protein sequence ID" value="MDG0792710.1"/>
    <property type="molecule type" value="Genomic_DNA"/>
</dbReference>
<keyword evidence="2" id="KW-0812">Transmembrane</keyword>
<evidence type="ECO:0000256" key="2">
    <source>
        <dbReference type="SAM" id="Phobius"/>
    </source>
</evidence>
<evidence type="ECO:0000256" key="1">
    <source>
        <dbReference type="SAM" id="MobiDB-lite"/>
    </source>
</evidence>
<keyword evidence="2" id="KW-1133">Transmembrane helix</keyword>
<sequence length="113" mass="12611">MAKTNTGLPRPDLAATGGPLRAIRKHWDLYLMALPAIALIVIFKYLPMYGVIIAFKDYNPMQGMLDSEWVGFRFFRELFLFDEFPPGRAEHGGDQPDEAGLRFPGTDYSGAAA</sequence>
<feature type="region of interest" description="Disordered" evidence="1">
    <location>
        <begin position="87"/>
        <end position="113"/>
    </location>
</feature>
<accession>A0A9X4QPG4</accession>
<organism evidence="3 4">
    <name type="scientific">Cohnella ginsengisoli</name>
    <dbReference type="NCBI Taxonomy" id="425004"/>
    <lineage>
        <taxon>Bacteria</taxon>
        <taxon>Bacillati</taxon>
        <taxon>Bacillota</taxon>
        <taxon>Bacilli</taxon>
        <taxon>Bacillales</taxon>
        <taxon>Paenibacillaceae</taxon>
        <taxon>Cohnella</taxon>
    </lineage>
</organism>
<comment type="caution">
    <text evidence="3">The sequence shown here is derived from an EMBL/GenBank/DDBJ whole genome shotgun (WGS) entry which is preliminary data.</text>
</comment>
<evidence type="ECO:0008006" key="5">
    <source>
        <dbReference type="Google" id="ProtNLM"/>
    </source>
</evidence>
<dbReference type="AlphaFoldDB" id="A0A9X4QPG4"/>
<protein>
    <recommendedName>
        <fullName evidence="5">Sugar ABC transporter permease</fullName>
    </recommendedName>
</protein>
<reference evidence="3 4" key="1">
    <citation type="submission" date="2022-10" db="EMBL/GenBank/DDBJ databases">
        <title>Comparative genomic analysis of Cohnella hashimotonis sp. nov., isolated from the International Space Station.</title>
        <authorList>
            <person name="Simpson A."/>
            <person name="Venkateswaran K."/>
        </authorList>
    </citation>
    <scope>NUCLEOTIDE SEQUENCE [LARGE SCALE GENOMIC DNA]</scope>
    <source>
        <strain evidence="3 4">DSM 18997</strain>
    </source>
</reference>
<gene>
    <name evidence="3" type="ORF">OMP38_18880</name>
</gene>
<proteinExistence type="predicted"/>
<keyword evidence="2" id="KW-0472">Membrane</keyword>
<evidence type="ECO:0000313" key="3">
    <source>
        <dbReference type="EMBL" id="MDG0792710.1"/>
    </source>
</evidence>
<dbReference type="RefSeq" id="WP_277566480.1">
    <property type="nucleotide sequence ID" value="NZ_JAPDHZ010000003.1"/>
</dbReference>
<name>A0A9X4QPG4_9BACL</name>
<feature type="transmembrane region" description="Helical" evidence="2">
    <location>
        <begin position="29"/>
        <end position="55"/>
    </location>
</feature>
<dbReference type="Proteomes" id="UP001153387">
    <property type="component" value="Unassembled WGS sequence"/>
</dbReference>